<dbReference type="RefSeq" id="WP_188510231.1">
    <property type="nucleotide sequence ID" value="NZ_BMGB01000001.1"/>
</dbReference>
<feature type="transmembrane region" description="Helical" evidence="2">
    <location>
        <begin position="57"/>
        <end position="77"/>
    </location>
</feature>
<reference evidence="3" key="1">
    <citation type="journal article" date="2014" name="Int. J. Syst. Evol. Microbiol.">
        <title>Complete genome sequence of Corynebacterium casei LMG S-19264T (=DSM 44701T), isolated from a smear-ripened cheese.</title>
        <authorList>
            <consortium name="US DOE Joint Genome Institute (JGI-PGF)"/>
            <person name="Walter F."/>
            <person name="Albersmeier A."/>
            <person name="Kalinowski J."/>
            <person name="Ruckert C."/>
        </authorList>
    </citation>
    <scope>NUCLEOTIDE SEQUENCE</scope>
    <source>
        <strain evidence="3">CGMCC 1.12813</strain>
    </source>
</reference>
<evidence type="ECO:0000313" key="4">
    <source>
        <dbReference type="Proteomes" id="UP000606922"/>
    </source>
</evidence>
<protein>
    <submittedName>
        <fullName evidence="3">Uncharacterized protein</fullName>
    </submittedName>
</protein>
<proteinExistence type="predicted"/>
<dbReference type="AlphaFoldDB" id="A0A916WJA3"/>
<feature type="compositionally biased region" description="Basic and acidic residues" evidence="1">
    <location>
        <begin position="208"/>
        <end position="221"/>
    </location>
</feature>
<evidence type="ECO:0000256" key="1">
    <source>
        <dbReference type="SAM" id="MobiDB-lite"/>
    </source>
</evidence>
<dbReference type="EMBL" id="BMGB01000001">
    <property type="protein sequence ID" value="GGB03175.1"/>
    <property type="molecule type" value="Genomic_DNA"/>
</dbReference>
<name>A0A916WJA3_9MICO</name>
<reference evidence="3" key="2">
    <citation type="submission" date="2020-09" db="EMBL/GenBank/DDBJ databases">
        <authorList>
            <person name="Sun Q."/>
            <person name="Zhou Y."/>
        </authorList>
    </citation>
    <scope>NUCLEOTIDE SEQUENCE</scope>
    <source>
        <strain evidence="3">CGMCC 1.12813</strain>
    </source>
</reference>
<dbReference type="Proteomes" id="UP000606922">
    <property type="component" value="Unassembled WGS sequence"/>
</dbReference>
<gene>
    <name evidence="3" type="ORF">GCM10010979_17280</name>
</gene>
<evidence type="ECO:0000313" key="3">
    <source>
        <dbReference type="EMBL" id="GGB03175.1"/>
    </source>
</evidence>
<feature type="region of interest" description="Disordered" evidence="1">
    <location>
        <begin position="200"/>
        <end position="221"/>
    </location>
</feature>
<keyword evidence="2" id="KW-0812">Transmembrane</keyword>
<feature type="transmembrane region" description="Helical" evidence="2">
    <location>
        <begin position="29"/>
        <end position="51"/>
    </location>
</feature>
<keyword evidence="2" id="KW-0472">Membrane</keyword>
<evidence type="ECO:0000256" key="2">
    <source>
        <dbReference type="SAM" id="Phobius"/>
    </source>
</evidence>
<organism evidence="3 4">
    <name type="scientific">Conyzicola nivalis</name>
    <dbReference type="NCBI Taxonomy" id="1477021"/>
    <lineage>
        <taxon>Bacteria</taxon>
        <taxon>Bacillati</taxon>
        <taxon>Actinomycetota</taxon>
        <taxon>Actinomycetes</taxon>
        <taxon>Micrococcales</taxon>
        <taxon>Microbacteriaceae</taxon>
        <taxon>Conyzicola</taxon>
    </lineage>
</organism>
<accession>A0A916WJA3</accession>
<comment type="caution">
    <text evidence="3">The sequence shown here is derived from an EMBL/GenBank/DDBJ whole genome shotgun (WGS) entry which is preliminary data.</text>
</comment>
<keyword evidence="4" id="KW-1185">Reference proteome</keyword>
<sequence length="221" mass="24847">MTQLPQGWVTLRSTSTRRLLWSAPPPGRLSLGFLVVILGLQFVIRAVLSWVFDTNGWPGVIVLLVALALAIISVYLFRSPGSEWARLNFDESLVRDGRVKTPFDQITDATFMTMQHRGHIDSYLGFGASVEKSTYVRVKSPHLPELDEASRELVAEVLRRSPIRIPEPVADKYDPTGKFGWMDHPNSLSKDEAIEFVLHTPESGEPVRAPERPKSIRVDED</sequence>
<keyword evidence="2" id="KW-1133">Transmembrane helix</keyword>